<evidence type="ECO:0000256" key="4">
    <source>
        <dbReference type="ARBA" id="ARBA00023136"/>
    </source>
</evidence>
<protein>
    <submittedName>
        <fullName evidence="10">Acetylcholine receptor subunit beta-like</fullName>
    </submittedName>
</protein>
<dbReference type="Pfam" id="PF00078">
    <property type="entry name" value="RVT_1"/>
    <property type="match status" value="1"/>
</dbReference>
<dbReference type="InterPro" id="IPR043502">
    <property type="entry name" value="DNA/RNA_pol_sf"/>
</dbReference>
<dbReference type="InterPro" id="IPR006029">
    <property type="entry name" value="Neurotrans-gated_channel_TM"/>
</dbReference>
<evidence type="ECO:0000259" key="8">
    <source>
        <dbReference type="Pfam" id="PF02932"/>
    </source>
</evidence>
<keyword evidence="4 5" id="KW-0472">Membrane</keyword>
<feature type="domain" description="Reverse transcriptase" evidence="6">
    <location>
        <begin position="9"/>
        <end position="128"/>
    </location>
</feature>
<dbReference type="InterPro" id="IPR036734">
    <property type="entry name" value="Neur_chan_lig-bd_sf"/>
</dbReference>
<organism evidence="9 10">
    <name type="scientific">Aplysia californica</name>
    <name type="common">California sea hare</name>
    <dbReference type="NCBI Taxonomy" id="6500"/>
    <lineage>
        <taxon>Eukaryota</taxon>
        <taxon>Metazoa</taxon>
        <taxon>Spiralia</taxon>
        <taxon>Lophotrochozoa</taxon>
        <taxon>Mollusca</taxon>
        <taxon>Gastropoda</taxon>
        <taxon>Heterobranchia</taxon>
        <taxon>Euthyneura</taxon>
        <taxon>Tectipleura</taxon>
        <taxon>Aplysiida</taxon>
        <taxon>Aplysioidea</taxon>
        <taxon>Aplysiidae</taxon>
        <taxon>Aplysia</taxon>
    </lineage>
</organism>
<dbReference type="Gene3D" id="2.70.170.10">
    <property type="entry name" value="Neurotransmitter-gated ion-channel ligand-binding domain"/>
    <property type="match status" value="1"/>
</dbReference>
<evidence type="ECO:0000313" key="10">
    <source>
        <dbReference type="RefSeq" id="XP_012941603.2"/>
    </source>
</evidence>
<dbReference type="PRINTS" id="PR00252">
    <property type="entry name" value="NRIONCHANNEL"/>
</dbReference>
<evidence type="ECO:0000313" key="9">
    <source>
        <dbReference type="Proteomes" id="UP000694888"/>
    </source>
</evidence>
<dbReference type="InterPro" id="IPR006201">
    <property type="entry name" value="Neur_channel"/>
</dbReference>
<feature type="domain" description="Neurotransmitter-gated ion-channel ligand-binding" evidence="7">
    <location>
        <begin position="147"/>
        <end position="328"/>
    </location>
</feature>
<dbReference type="InterPro" id="IPR036719">
    <property type="entry name" value="Neuro-gated_channel_TM_sf"/>
</dbReference>
<dbReference type="InterPro" id="IPR006202">
    <property type="entry name" value="Neur_chan_lig-bd"/>
</dbReference>
<keyword evidence="9" id="KW-1185">Reference proteome</keyword>
<feature type="transmembrane region" description="Helical" evidence="5">
    <location>
        <begin position="651"/>
        <end position="672"/>
    </location>
</feature>
<comment type="subcellular location">
    <subcellularLocation>
        <location evidence="1">Membrane</location>
        <topology evidence="1">Multi-pass membrane protein</topology>
    </subcellularLocation>
</comment>
<feature type="transmembrane region" description="Helical" evidence="5">
    <location>
        <begin position="465"/>
        <end position="488"/>
    </location>
</feature>
<name>A0ABM1A681_APLCA</name>
<dbReference type="CDD" id="cd19051">
    <property type="entry name" value="LGIC_TM_cation"/>
    <property type="match status" value="1"/>
</dbReference>
<dbReference type="Proteomes" id="UP000694888">
    <property type="component" value="Unplaced"/>
</dbReference>
<dbReference type="Gene3D" id="1.20.58.390">
    <property type="entry name" value="Neurotransmitter-gated ion-channel transmembrane domain"/>
    <property type="match status" value="1"/>
</dbReference>
<keyword evidence="3 5" id="KW-1133">Transmembrane helix</keyword>
<proteinExistence type="predicted"/>
<feature type="transmembrane region" description="Helical" evidence="5">
    <location>
        <begin position="494"/>
        <end position="513"/>
    </location>
</feature>
<evidence type="ECO:0000256" key="5">
    <source>
        <dbReference type="SAM" id="Phobius"/>
    </source>
</evidence>
<dbReference type="CDD" id="cd18989">
    <property type="entry name" value="LGIC_ECD_cation"/>
    <property type="match status" value="1"/>
</dbReference>
<feature type="domain" description="Neurotransmitter-gated ion-channel transmembrane" evidence="8">
    <location>
        <begin position="469"/>
        <end position="596"/>
    </location>
</feature>
<sequence length="675" mass="76131">MSDTVYSCLGKEQAGFRKERRCTDQIFAIRNIIEQCTEWQRQLYVNLVDFEKAFDSVRRESLWYILRPYGIPCKILEVIKSFYQNFKCVVGNSTTAFEVKTGVRQGCNMSAILFNLAIDWVMRKTTEDASRAVLIAPCRGWSSADETSLRGALTTGYETNVRPSAVTDIFLTFHITSIDDLDIQAESFSVSGWWSLLWTDSRLTWTPATYGNIDVLMYYQDNIWVPSIVVSNSQKDLSAIDEDTIPLRVDSAGSVYWHPPGILKLNCEMDTTYYPFDTQTCSIEVISFGYAMTEVRLNTTEGVLFDFFSASGKWDVLSTSTSVGTVSDKGLSYSEKTSICLRWPVTSNEGTPVSNHLGTNWGDFSELTLNITSVEGKKCLNANYIMVNKIITFHPEVLNYLIRHCCLKGNTTKSLKSPCGFSDVKNLAIVFLKTLGLSSFCTMPFVYIHLQVIFYMKMTRLSKTYWMSIIAPVIANAYLILLVFVLPSESGEKMGFSLTCLLAFVVILTLITGEMSTAATYTSLLEVYICVILFMSAMSVVLATVNLLFFFQPSDGVVPDLHRKLAMWAMFLMCHNDLYQQNEVSPQDQVAEIYQSKPPMGYFGTDRSRAQSRLNDGRQTPVQKFAEPEVKGETMTDEITYQVLASVMDSFFLRVYFIATTMITIIFFAVLISGP</sequence>
<gene>
    <name evidence="10" type="primary">LOC101847753</name>
</gene>
<dbReference type="InterPro" id="IPR000477">
    <property type="entry name" value="RT_dom"/>
</dbReference>
<accession>A0ABM1A681</accession>
<evidence type="ECO:0000256" key="2">
    <source>
        <dbReference type="ARBA" id="ARBA00022692"/>
    </source>
</evidence>
<keyword evidence="2 5" id="KW-0812">Transmembrane</keyword>
<dbReference type="Pfam" id="PF02932">
    <property type="entry name" value="Neur_chan_memb"/>
    <property type="match status" value="1"/>
</dbReference>
<dbReference type="Pfam" id="PF02931">
    <property type="entry name" value="Neur_chan_LBD"/>
    <property type="match status" value="1"/>
</dbReference>
<evidence type="ECO:0000259" key="7">
    <source>
        <dbReference type="Pfam" id="PF02931"/>
    </source>
</evidence>
<dbReference type="InterPro" id="IPR038050">
    <property type="entry name" value="Neuro_actylchol_rec"/>
</dbReference>
<dbReference type="RefSeq" id="XP_012941603.2">
    <property type="nucleotide sequence ID" value="XM_013086149.2"/>
</dbReference>
<dbReference type="SUPFAM" id="SSF90112">
    <property type="entry name" value="Neurotransmitter-gated ion-channel transmembrane pore"/>
    <property type="match status" value="1"/>
</dbReference>
<evidence type="ECO:0000256" key="3">
    <source>
        <dbReference type="ARBA" id="ARBA00022989"/>
    </source>
</evidence>
<reference evidence="10" key="1">
    <citation type="submission" date="2025-08" db="UniProtKB">
        <authorList>
            <consortium name="RefSeq"/>
        </authorList>
    </citation>
    <scope>IDENTIFICATION</scope>
</reference>
<dbReference type="GeneID" id="101847753"/>
<evidence type="ECO:0000256" key="1">
    <source>
        <dbReference type="ARBA" id="ARBA00004141"/>
    </source>
</evidence>
<dbReference type="SUPFAM" id="SSF63712">
    <property type="entry name" value="Nicotinic receptor ligand binding domain-like"/>
    <property type="match status" value="1"/>
</dbReference>
<evidence type="ECO:0000259" key="6">
    <source>
        <dbReference type="Pfam" id="PF00078"/>
    </source>
</evidence>
<dbReference type="SUPFAM" id="SSF56672">
    <property type="entry name" value="DNA/RNA polymerases"/>
    <property type="match status" value="1"/>
</dbReference>
<dbReference type="PANTHER" id="PTHR18945">
    <property type="entry name" value="NEUROTRANSMITTER GATED ION CHANNEL"/>
    <property type="match status" value="1"/>
</dbReference>
<feature type="transmembrane region" description="Helical" evidence="5">
    <location>
        <begin position="525"/>
        <end position="551"/>
    </location>
</feature>